<dbReference type="Gene3D" id="3.40.50.300">
    <property type="entry name" value="P-loop containing nucleotide triphosphate hydrolases"/>
    <property type="match status" value="1"/>
</dbReference>
<feature type="domain" description="Clp1 P-loop" evidence="13">
    <location>
        <begin position="251"/>
        <end position="438"/>
    </location>
</feature>
<evidence type="ECO:0000256" key="3">
    <source>
        <dbReference type="ARBA" id="ARBA00011003"/>
    </source>
</evidence>
<feature type="compositionally biased region" description="Pro residues" evidence="12">
    <location>
        <begin position="47"/>
        <end position="57"/>
    </location>
</feature>
<feature type="region of interest" description="Disordered" evidence="12">
    <location>
        <begin position="39"/>
        <end position="96"/>
    </location>
</feature>
<evidence type="ECO:0000256" key="4">
    <source>
        <dbReference type="ARBA" id="ARBA00018706"/>
    </source>
</evidence>
<dbReference type="PANTHER" id="PTHR12755:SF3">
    <property type="entry name" value="POLYNUCLEOTIDE 5'-HYDROXYL-KINASE NOL9"/>
    <property type="match status" value="1"/>
</dbReference>
<evidence type="ECO:0000256" key="1">
    <source>
        <dbReference type="ARBA" id="ARBA00003798"/>
    </source>
</evidence>
<dbReference type="FunFam" id="3.40.50.300:FF:001156">
    <property type="entry name" value="Polynucleotide 5-hydroxyl-kinase grc3"/>
    <property type="match status" value="1"/>
</dbReference>
<name>A0A2U3EC60_PURLI</name>
<dbReference type="GO" id="GO:0005524">
    <property type="term" value="F:ATP binding"/>
    <property type="evidence" value="ECO:0007669"/>
    <property type="project" value="UniProtKB-KW"/>
</dbReference>
<dbReference type="InterPro" id="IPR045116">
    <property type="entry name" value="Clp1/Grc3"/>
</dbReference>
<feature type="region of interest" description="Disordered" evidence="12">
    <location>
        <begin position="881"/>
        <end position="929"/>
    </location>
</feature>
<dbReference type="Pfam" id="PF16575">
    <property type="entry name" value="CLP1_P"/>
    <property type="match status" value="1"/>
</dbReference>
<dbReference type="EMBL" id="LCWV01000006">
    <property type="protein sequence ID" value="PWI72085.1"/>
    <property type="molecule type" value="Genomic_DNA"/>
</dbReference>
<keyword evidence="6" id="KW-0698">rRNA processing</keyword>
<evidence type="ECO:0000256" key="11">
    <source>
        <dbReference type="ARBA" id="ARBA00023242"/>
    </source>
</evidence>
<feature type="compositionally biased region" description="Basic and acidic residues" evidence="12">
    <location>
        <begin position="649"/>
        <end position="665"/>
    </location>
</feature>
<organism evidence="14 15">
    <name type="scientific">Purpureocillium lilacinum</name>
    <name type="common">Paecilomyces lilacinus</name>
    <dbReference type="NCBI Taxonomy" id="33203"/>
    <lineage>
        <taxon>Eukaryota</taxon>
        <taxon>Fungi</taxon>
        <taxon>Dikarya</taxon>
        <taxon>Ascomycota</taxon>
        <taxon>Pezizomycotina</taxon>
        <taxon>Sordariomycetes</taxon>
        <taxon>Hypocreomycetidae</taxon>
        <taxon>Hypocreales</taxon>
        <taxon>Ophiocordycipitaceae</taxon>
        <taxon>Purpureocillium</taxon>
    </lineage>
</organism>
<gene>
    <name evidence="14" type="ORF">PCL_10708</name>
</gene>
<comment type="similarity">
    <text evidence="3">Belongs to the Clp1 family. NOL9/GRC3 subfamily.</text>
</comment>
<evidence type="ECO:0000256" key="12">
    <source>
        <dbReference type="SAM" id="MobiDB-lite"/>
    </source>
</evidence>
<protein>
    <recommendedName>
        <fullName evidence="5">Polynucleotide 5'-hydroxyl-kinase GRC3</fullName>
    </recommendedName>
    <alternativeName>
        <fullName evidence="4">Polynucleotide 5'-hydroxyl-kinase grc3</fullName>
    </alternativeName>
</protein>
<evidence type="ECO:0000256" key="7">
    <source>
        <dbReference type="ARBA" id="ARBA00022679"/>
    </source>
</evidence>
<dbReference type="InterPro" id="IPR027417">
    <property type="entry name" value="P-loop_NTPase"/>
</dbReference>
<evidence type="ECO:0000259" key="13">
    <source>
        <dbReference type="Pfam" id="PF16575"/>
    </source>
</evidence>
<keyword evidence="10" id="KW-0067">ATP-binding</keyword>
<comment type="subcellular location">
    <subcellularLocation>
        <location evidence="2">Nucleus</location>
        <location evidence="2">Nucleolus</location>
    </subcellularLocation>
</comment>
<keyword evidence="9" id="KW-0418">Kinase</keyword>
<reference evidence="14 15" key="1">
    <citation type="journal article" date="2016" name="Front. Microbiol.">
        <title>Genome and transcriptome sequences reveal the specific parasitism of the nematophagous Purpureocillium lilacinum 36-1.</title>
        <authorList>
            <person name="Xie J."/>
            <person name="Li S."/>
            <person name="Mo C."/>
            <person name="Xiao X."/>
            <person name="Peng D."/>
            <person name="Wang G."/>
            <person name="Xiao Y."/>
        </authorList>
    </citation>
    <scope>NUCLEOTIDE SEQUENCE [LARGE SCALE GENOMIC DNA]</scope>
    <source>
        <strain evidence="14 15">36-1</strain>
    </source>
</reference>
<keyword evidence="7" id="KW-0808">Transferase</keyword>
<sequence length="1043" mass="112240">MSAKRRKVDAPGTQGECFVAANAHTLTTAVSALSALAARRLASAEPSPSPATPPSNPFSPLLQRREATASPKRLARTPNQGQDARPESKATQTYSSFRLTASNHRIRAGVTELKLEDSERFLVLGSFGLRVLAGEVTVAGATLRPGETTYWVHAPHCHAVPVLRTAEKTRLEIHGDPNADGLRRLGRLSPLFRGIWNEDQPKRTFQFLGTSEDAPPRSVIQPLASPPKWNRKLLSLVEAAARAPSATLVCGPKAAGKSTFSRLLTNRLLTSAGGTKGVVVLDLDPGQPEYAPPGTLSLVHVAAPNLGAPFTHPSLDDGAYRVLRCHSLASVNPASAAELHLECAMDLYDVYRRAHRHCPLIVNTPGWVLSLGLELLVQIITNIRPEVVYMSEEGPAETVDALTEAARDGFTALPSQPAEFASRTAAHFRDMQAMSYFHSVPGGPRLSWTPSALSAARPLVVHYARGAIRGILRYDYQLQADLLAEAINGAILAVVEVESPEALRGLPDARPTPEGLPFIPNPNDVALDPRHSRTIGLALVRGVDAAQKTLQVLTPMPVQRIADARAHGHDVVLVHGKFDAPTWAYTEHLHEQDTGEAVAELEVTDEDTSDDSSEEADMSADVEGAVPWVEVLQGNQKRPVGASTSPDGTQRHDDTDQTRPPDEVYGRQPVQVRSWAPDRSGIWNPGPNATCYETQGSIAGRTRAPAVGRKARPHGTALGSAALNGDRAGESISDACAAGTNSAKPWTTQPLLRCESAPQLWLALSREPTCASTQERLHHGPRYEARQITYPEPSPFARGPRSGRRFGMTRQGVGSLLRHGDVERRDWLTRARGAGGSTVGRLPITGGRPTWMVHCGSARELGPQGGLGAGCRSRLGVLKGDERSATKSYGVAPRRMPGKSASSSPGESSCDARLPWRRLPSNSGRDMANGAEAPRRMALQWPSPVANKGFSSPPPPPPPALQSPQAQQWSAASSVHLPPPRPRAPTSTLRRCTSAMPCRCDPRVPLRPRSARRHSAQPTQTRFVVDAAHEPREAHVRRGHSSP</sequence>
<evidence type="ECO:0000256" key="8">
    <source>
        <dbReference type="ARBA" id="ARBA00022741"/>
    </source>
</evidence>
<evidence type="ECO:0000313" key="15">
    <source>
        <dbReference type="Proteomes" id="UP000245956"/>
    </source>
</evidence>
<dbReference type="Proteomes" id="UP000245956">
    <property type="component" value="Unassembled WGS sequence"/>
</dbReference>
<feature type="compositionally biased region" description="Low complexity" evidence="12">
    <location>
        <begin position="900"/>
        <end position="909"/>
    </location>
</feature>
<dbReference type="InterPro" id="IPR032319">
    <property type="entry name" value="CLP1_P"/>
</dbReference>
<comment type="function">
    <text evidence="1">Polynucleotide 5'-kinase involved in rRNA processing.</text>
</comment>
<evidence type="ECO:0000256" key="9">
    <source>
        <dbReference type="ARBA" id="ARBA00022777"/>
    </source>
</evidence>
<comment type="caution">
    <text evidence="14">The sequence shown here is derived from an EMBL/GenBank/DDBJ whole genome shotgun (WGS) entry which is preliminary data.</text>
</comment>
<keyword evidence="11" id="KW-0539">Nucleus</keyword>
<feature type="region of interest" description="Disordered" evidence="12">
    <location>
        <begin position="943"/>
        <end position="1043"/>
    </location>
</feature>
<dbReference type="AlphaFoldDB" id="A0A2U3EC60"/>
<evidence type="ECO:0000313" key="14">
    <source>
        <dbReference type="EMBL" id="PWI72085.1"/>
    </source>
</evidence>
<keyword evidence="8" id="KW-0547">Nucleotide-binding</keyword>
<evidence type="ECO:0000256" key="6">
    <source>
        <dbReference type="ARBA" id="ARBA00022552"/>
    </source>
</evidence>
<dbReference type="GO" id="GO:0005730">
    <property type="term" value="C:nucleolus"/>
    <property type="evidence" value="ECO:0007669"/>
    <property type="project" value="UniProtKB-SubCell"/>
</dbReference>
<feature type="compositionally biased region" description="Pro residues" evidence="12">
    <location>
        <begin position="952"/>
        <end position="961"/>
    </location>
</feature>
<accession>A0A2U3EC60</accession>
<dbReference type="PANTHER" id="PTHR12755">
    <property type="entry name" value="CLEAVAGE/POLYADENYLATION FACTOR IA SUBUNIT CLP1P"/>
    <property type="match status" value="1"/>
</dbReference>
<evidence type="ECO:0000256" key="2">
    <source>
        <dbReference type="ARBA" id="ARBA00004604"/>
    </source>
</evidence>
<dbReference type="GO" id="GO:0000448">
    <property type="term" value="P:cleavage in ITS2 between 5.8S rRNA and LSU-rRNA of tricistronic rRNA transcript (SSU-rRNA, 5.8S rRNA, LSU-rRNA)"/>
    <property type="evidence" value="ECO:0007669"/>
    <property type="project" value="TreeGrafter"/>
</dbReference>
<feature type="compositionally biased region" description="Basic and acidic residues" evidence="12">
    <location>
        <begin position="1027"/>
        <end position="1036"/>
    </location>
</feature>
<feature type="compositionally biased region" description="Low complexity" evidence="12">
    <location>
        <begin position="962"/>
        <end position="974"/>
    </location>
</feature>
<evidence type="ECO:0000256" key="10">
    <source>
        <dbReference type="ARBA" id="ARBA00022840"/>
    </source>
</evidence>
<evidence type="ECO:0000256" key="5">
    <source>
        <dbReference type="ARBA" id="ARBA00019824"/>
    </source>
</evidence>
<dbReference type="GO" id="GO:0051731">
    <property type="term" value="F:polynucleotide 5'-hydroxyl-kinase activity"/>
    <property type="evidence" value="ECO:0007669"/>
    <property type="project" value="InterPro"/>
</dbReference>
<dbReference type="SUPFAM" id="SSF52540">
    <property type="entry name" value="P-loop containing nucleoside triphosphate hydrolases"/>
    <property type="match status" value="1"/>
</dbReference>
<feature type="region of interest" description="Disordered" evidence="12">
    <location>
        <begin position="634"/>
        <end position="668"/>
    </location>
</feature>
<proteinExistence type="inferred from homology"/>